<gene>
    <name evidence="1" type="ORF">QJ522_00285</name>
</gene>
<dbReference type="RefSeq" id="WP_349242874.1">
    <property type="nucleotide sequence ID" value="NZ_JASCXX010000001.1"/>
</dbReference>
<organism evidence="1 2">
    <name type="scientific">Anaerobaca lacustris</name>
    <dbReference type="NCBI Taxonomy" id="3044600"/>
    <lineage>
        <taxon>Bacteria</taxon>
        <taxon>Pseudomonadati</taxon>
        <taxon>Planctomycetota</taxon>
        <taxon>Phycisphaerae</taxon>
        <taxon>Sedimentisphaerales</taxon>
        <taxon>Anaerobacaceae</taxon>
        <taxon>Anaerobaca</taxon>
    </lineage>
</organism>
<evidence type="ECO:0000313" key="1">
    <source>
        <dbReference type="EMBL" id="MDI6447464.1"/>
    </source>
</evidence>
<comment type="caution">
    <text evidence="1">The sequence shown here is derived from an EMBL/GenBank/DDBJ whole genome shotgun (WGS) entry which is preliminary data.</text>
</comment>
<evidence type="ECO:0000313" key="2">
    <source>
        <dbReference type="Proteomes" id="UP001431776"/>
    </source>
</evidence>
<keyword evidence="2" id="KW-1185">Reference proteome</keyword>
<dbReference type="Proteomes" id="UP001431776">
    <property type="component" value="Unassembled WGS sequence"/>
</dbReference>
<sequence>MPAADMPTGRIGNVTIGRLIIGENQFSGWSHSRDLKYLRDLFRAYGTPVKIMQTLQLAEENGVNTIITSSAEYLRRYWKERGGQMQWIAQVHPKTTDVTSDIKRAVDNGAIGAYVQGGVGDSFVKGGRVDLLGEAVAFARSQGVLAGIGGHSIEVPIAVEKAGIEPDFYMKTLHHGSYWSATPPQDRVEFNVDSGSNVDHDNIWSIAPERTIEFMRSVLRPWIAFKVLAAGAIHPSEGFKYAFENGADFVCVGMFDFQVRENVIIAKNAVAAQQNRPRPWRA</sequence>
<proteinExistence type="predicted"/>
<protein>
    <submittedName>
        <fullName evidence="1">Uncharacterized protein</fullName>
    </submittedName>
</protein>
<name>A0AAW6TT64_9BACT</name>
<accession>A0AAW6TT64</accession>
<dbReference type="EMBL" id="JASCXX010000001">
    <property type="protein sequence ID" value="MDI6447464.1"/>
    <property type="molecule type" value="Genomic_DNA"/>
</dbReference>
<dbReference type="SUPFAM" id="SSF51366">
    <property type="entry name" value="Ribulose-phoshate binding barrel"/>
    <property type="match status" value="1"/>
</dbReference>
<dbReference type="InterPro" id="IPR011060">
    <property type="entry name" value="RibuloseP-bd_barrel"/>
</dbReference>
<dbReference type="AlphaFoldDB" id="A0AAW6TT64"/>
<reference evidence="1" key="1">
    <citation type="submission" date="2023-05" db="EMBL/GenBank/DDBJ databases">
        <title>Anaerotaeda fermentans gen. nov., sp. nov., a novel anaerobic planctomycete of the new family within the order Sedimentisphaerales isolated from Taman Peninsula, Russia.</title>
        <authorList>
            <person name="Khomyakova M.A."/>
            <person name="Merkel A.Y."/>
            <person name="Slobodkin A.I."/>
        </authorList>
    </citation>
    <scope>NUCLEOTIDE SEQUENCE</scope>
    <source>
        <strain evidence="1">M17dextr</strain>
    </source>
</reference>